<dbReference type="PANTHER" id="PTHR34203:SF15">
    <property type="entry name" value="SLL1173 PROTEIN"/>
    <property type="match status" value="1"/>
</dbReference>
<dbReference type="EMBL" id="PQVF01000007">
    <property type="protein sequence ID" value="POY36312.1"/>
    <property type="molecule type" value="Genomic_DNA"/>
</dbReference>
<dbReference type="AlphaFoldDB" id="A0A2S5A223"/>
<organism evidence="2 3">
    <name type="scientific">Solitalea longa</name>
    <dbReference type="NCBI Taxonomy" id="2079460"/>
    <lineage>
        <taxon>Bacteria</taxon>
        <taxon>Pseudomonadati</taxon>
        <taxon>Bacteroidota</taxon>
        <taxon>Sphingobacteriia</taxon>
        <taxon>Sphingobacteriales</taxon>
        <taxon>Sphingobacteriaceae</taxon>
        <taxon>Solitalea</taxon>
    </lineage>
</organism>
<dbReference type="RefSeq" id="WP_103789230.1">
    <property type="nucleotide sequence ID" value="NZ_PQVF01000007.1"/>
</dbReference>
<comment type="caution">
    <text evidence="2">The sequence shown here is derived from an EMBL/GenBank/DDBJ whole genome shotgun (WGS) entry which is preliminary data.</text>
</comment>
<sequence length="314" mass="36120">MIYSFFHKFRFSHFLGRNLLTESFLPFKFLYGLFKKINYSKTITKNGVSFTVLLKNGIGTMNFIDDYEKWFDEIIPKVLSSPNSVFIDIGANVGQTLLKTLPYYPEVKYYAIEPNKSCVDYLESLCKVNNFKRVKIINYALSDVVGETELLMRYQDDLLATTTPSFRKYTKYSSKVVVPTTTGDHLIAKENLKEISLIKIDVEGGEYKVLAGLVDSIRIYQPYIICEILPLASKAEDVKNFRILSAQKIFEILSDLDYSVYNIANKRTIQQVEELSLSLESCNYLFIPKSIDHYSVKPTNKKHSNTMEAMLQPI</sequence>
<keyword evidence="3" id="KW-1185">Reference proteome</keyword>
<dbReference type="Gene3D" id="3.40.50.150">
    <property type="entry name" value="Vaccinia Virus protein VP39"/>
    <property type="match status" value="1"/>
</dbReference>
<evidence type="ECO:0000259" key="1">
    <source>
        <dbReference type="Pfam" id="PF05050"/>
    </source>
</evidence>
<accession>A0A2S5A223</accession>
<feature type="domain" description="Methyltransferase FkbM" evidence="1">
    <location>
        <begin position="88"/>
        <end position="258"/>
    </location>
</feature>
<dbReference type="InterPro" id="IPR052514">
    <property type="entry name" value="SAM-dependent_MTase"/>
</dbReference>
<gene>
    <name evidence="2" type="ORF">C3K47_11210</name>
</gene>
<evidence type="ECO:0000313" key="3">
    <source>
        <dbReference type="Proteomes" id="UP000236893"/>
    </source>
</evidence>
<dbReference type="PANTHER" id="PTHR34203">
    <property type="entry name" value="METHYLTRANSFERASE, FKBM FAMILY PROTEIN"/>
    <property type="match status" value="1"/>
</dbReference>
<dbReference type="InterPro" id="IPR029063">
    <property type="entry name" value="SAM-dependent_MTases_sf"/>
</dbReference>
<name>A0A2S5A223_9SPHI</name>
<reference evidence="2 3" key="1">
    <citation type="submission" date="2018-01" db="EMBL/GenBank/DDBJ databases">
        <authorList>
            <person name="Gaut B.S."/>
            <person name="Morton B.R."/>
            <person name="Clegg M.T."/>
            <person name="Duvall M.R."/>
        </authorList>
    </citation>
    <scope>NUCLEOTIDE SEQUENCE [LARGE SCALE GENOMIC DNA]</scope>
    <source>
        <strain evidence="2 3">HR-AV</strain>
    </source>
</reference>
<dbReference type="NCBIfam" id="TIGR01444">
    <property type="entry name" value="fkbM_fam"/>
    <property type="match status" value="1"/>
</dbReference>
<protein>
    <recommendedName>
        <fullName evidence="1">Methyltransferase FkbM domain-containing protein</fullName>
    </recommendedName>
</protein>
<dbReference type="OrthoDB" id="663022at2"/>
<evidence type="ECO:0000313" key="2">
    <source>
        <dbReference type="EMBL" id="POY36312.1"/>
    </source>
</evidence>
<dbReference type="Pfam" id="PF05050">
    <property type="entry name" value="Methyltransf_21"/>
    <property type="match status" value="1"/>
</dbReference>
<proteinExistence type="predicted"/>
<dbReference type="SUPFAM" id="SSF53335">
    <property type="entry name" value="S-adenosyl-L-methionine-dependent methyltransferases"/>
    <property type="match status" value="1"/>
</dbReference>
<dbReference type="InterPro" id="IPR006342">
    <property type="entry name" value="FkbM_mtfrase"/>
</dbReference>
<dbReference type="Proteomes" id="UP000236893">
    <property type="component" value="Unassembled WGS sequence"/>
</dbReference>